<dbReference type="Proteomes" id="UP000185713">
    <property type="component" value="Unassembled WGS sequence"/>
</dbReference>
<feature type="transmembrane region" description="Helical" evidence="1">
    <location>
        <begin position="101"/>
        <end position="119"/>
    </location>
</feature>
<feature type="transmembrane region" description="Helical" evidence="1">
    <location>
        <begin position="125"/>
        <end position="141"/>
    </location>
</feature>
<evidence type="ECO:0000313" key="3">
    <source>
        <dbReference type="EMBL" id="RNI11258.1"/>
    </source>
</evidence>
<feature type="transmembrane region" description="Helical" evidence="1">
    <location>
        <begin position="37"/>
        <end position="57"/>
    </location>
</feature>
<dbReference type="RefSeq" id="WP_072357922.1">
    <property type="nucleotide sequence ID" value="NZ_JWTK01000001.1"/>
</dbReference>
<dbReference type="EMBL" id="RJJH01000011">
    <property type="protein sequence ID" value="RNI11258.1"/>
    <property type="molecule type" value="Genomic_DNA"/>
</dbReference>
<dbReference type="InterPro" id="IPR011672">
    <property type="entry name" value="DUF1614"/>
</dbReference>
<keyword evidence="6" id="KW-1185">Reference proteome</keyword>
<evidence type="ECO:0000313" key="6">
    <source>
        <dbReference type="Proteomes" id="UP000193969"/>
    </source>
</evidence>
<organism evidence="2 5">
    <name type="scientific">Methanohalophilus portucalensis FDF-1</name>
    <dbReference type="NCBI Taxonomy" id="523843"/>
    <lineage>
        <taxon>Archaea</taxon>
        <taxon>Methanobacteriati</taxon>
        <taxon>Methanobacteriota</taxon>
        <taxon>Stenosarchaea group</taxon>
        <taxon>Methanomicrobia</taxon>
        <taxon>Methanosarcinales</taxon>
        <taxon>Methanosarcinaceae</taxon>
        <taxon>Methanohalophilus</taxon>
    </lineage>
</organism>
<dbReference type="Proteomes" id="UP000278252">
    <property type="component" value="Unassembled WGS sequence"/>
</dbReference>
<reference evidence="4" key="3">
    <citation type="submission" date="2017-04" db="EMBL/GenBank/DDBJ databases">
        <authorList>
            <person name="Afonso C.L."/>
            <person name="Miller P.J."/>
            <person name="Scott M.A."/>
            <person name="Spackman E."/>
            <person name="Goraichik I."/>
            <person name="Dimitrov K.M."/>
            <person name="Suarez D.L."/>
            <person name="Swayne D.E."/>
        </authorList>
    </citation>
    <scope>NUCLEOTIDE SEQUENCE [LARGE SCALE GENOMIC DNA]</scope>
    <source>
        <strain evidence="4">FDF-1</strain>
    </source>
</reference>
<evidence type="ECO:0000313" key="5">
    <source>
        <dbReference type="Proteomes" id="UP000185713"/>
    </source>
</evidence>
<dbReference type="Proteomes" id="UP000193969">
    <property type="component" value="Unassembled WGS sequence"/>
</dbReference>
<evidence type="ECO:0000313" key="4">
    <source>
        <dbReference type="EMBL" id="SMH28782.1"/>
    </source>
</evidence>
<protein>
    <submittedName>
        <fullName evidence="3">DUF1614 domain-containing protein</fullName>
    </submittedName>
    <submittedName>
        <fullName evidence="4">Uncharacterized membrane protein</fullName>
    </submittedName>
</protein>
<evidence type="ECO:0000313" key="7">
    <source>
        <dbReference type="Proteomes" id="UP000278252"/>
    </source>
</evidence>
<reference evidence="2 5" key="1">
    <citation type="submission" date="2014-12" db="EMBL/GenBank/DDBJ databases">
        <title>The genome sequence of Methanohalophilus portucalensis strain FDF1.</title>
        <authorList>
            <person name="Lai M.-C."/>
            <person name="Lai S.-J."/>
        </authorList>
    </citation>
    <scope>NUCLEOTIDE SEQUENCE [LARGE SCALE GENOMIC DNA]</scope>
    <source>
        <strain evidence="2 5">FDF-1</strain>
    </source>
</reference>
<feature type="transmembrane region" description="Helical" evidence="1">
    <location>
        <begin position="12"/>
        <end position="31"/>
    </location>
</feature>
<keyword evidence="1" id="KW-1133">Transmembrane helix</keyword>
<feature type="transmembrane region" description="Helical" evidence="1">
    <location>
        <begin position="207"/>
        <end position="230"/>
    </location>
</feature>
<sequence>MRAYFNRKGLRDYIIYTLALLPIAMLCYKQQLTLGPISSYPLFLILVLMPIASNIEIPITKIRTRKNQHMHRDALLLEETYGVPVVNELTTGTNLIYDTKITLNIGGFVIPMLTILYLLVSEMDFVALEIMLIVLVVVALLSDFVDGIGIVIPSYTGIFTIPLALILAPQNADTIIFIAGAGGIIAGSVASLMALKREEKGSAYIDIGGAACFQAIYVTTLLAALISGFIP</sequence>
<evidence type="ECO:0000256" key="1">
    <source>
        <dbReference type="SAM" id="Phobius"/>
    </source>
</evidence>
<keyword evidence="1" id="KW-0472">Membrane</keyword>
<reference evidence="6" key="2">
    <citation type="submission" date="2017-04" db="EMBL/GenBank/DDBJ databases">
        <authorList>
            <person name="Varghese N."/>
            <person name="Submissions S."/>
        </authorList>
    </citation>
    <scope>NUCLEOTIDE SEQUENCE [LARGE SCALE GENOMIC DNA]</scope>
    <source>
        <strain evidence="6">FDF-1</strain>
    </source>
</reference>
<name>A0A1L9C6U8_9EURY</name>
<feature type="transmembrane region" description="Helical" evidence="1">
    <location>
        <begin position="174"/>
        <end position="195"/>
    </location>
</feature>
<dbReference type="AlphaFoldDB" id="A0A1L9C6U8"/>
<dbReference type="EMBL" id="FXBN01000001">
    <property type="protein sequence ID" value="SMH28782.1"/>
    <property type="molecule type" value="Genomic_DNA"/>
</dbReference>
<reference evidence="3 7" key="4">
    <citation type="submission" date="2018-10" db="EMBL/GenBank/DDBJ databases">
        <title>Cultivation of a novel Methanohalophilus strain from Kebrit Deep of the Red Sea and a genomic comparison of members of the genus Methanohalophilus.</title>
        <authorList>
            <person name="Guan Y."/>
            <person name="Ngugi D.K."/>
            <person name="Stingl U."/>
        </authorList>
    </citation>
    <scope>NUCLEOTIDE SEQUENCE [LARGE SCALE GENOMIC DNA]</scope>
    <source>
        <strain evidence="3 7">DSM 7471</strain>
    </source>
</reference>
<feature type="transmembrane region" description="Helical" evidence="1">
    <location>
        <begin position="148"/>
        <end position="168"/>
    </location>
</feature>
<proteinExistence type="predicted"/>
<dbReference type="OrthoDB" id="141826at2157"/>
<gene>
    <name evidence="3" type="ORF">EFE41_06800</name>
    <name evidence="2" type="ORF">MPF_0087</name>
    <name evidence="4" type="ORF">SAMN06264941_0090</name>
</gene>
<dbReference type="Pfam" id="PF07758">
    <property type="entry name" value="DUF1614"/>
    <property type="match status" value="1"/>
</dbReference>
<evidence type="ECO:0000313" key="2">
    <source>
        <dbReference type="EMBL" id="OJH50299.1"/>
    </source>
</evidence>
<dbReference type="STRING" id="523843.SAMN06264941_0090"/>
<dbReference type="EMBL" id="JWTK01000001">
    <property type="protein sequence ID" value="OJH50299.1"/>
    <property type="molecule type" value="Genomic_DNA"/>
</dbReference>
<keyword evidence="1" id="KW-0812">Transmembrane</keyword>
<accession>A0A1L9C6U8</accession>